<dbReference type="GeneID" id="114587631"/>
<feature type="signal peptide" evidence="5">
    <location>
        <begin position="1"/>
        <end position="34"/>
    </location>
</feature>
<dbReference type="GO" id="GO:0038023">
    <property type="term" value="F:signaling receptor activity"/>
    <property type="evidence" value="ECO:0007669"/>
    <property type="project" value="Ensembl"/>
</dbReference>
<keyword evidence="4" id="KW-1133">Transmembrane helix</keyword>
<dbReference type="GO" id="GO:0005886">
    <property type="term" value="C:plasma membrane"/>
    <property type="evidence" value="ECO:0007669"/>
    <property type="project" value="Ensembl"/>
</dbReference>
<dbReference type="GO" id="GO:0001817">
    <property type="term" value="P:regulation of cytokine production"/>
    <property type="evidence" value="ECO:0007669"/>
    <property type="project" value="Ensembl"/>
</dbReference>
<dbReference type="PANTHER" id="PTHR31450:SF4">
    <property type="entry name" value="LEUCINE-RICH REPEAT-CONTAINING PROTEIN 19"/>
    <property type="match status" value="1"/>
</dbReference>
<organism evidence="7 8">
    <name type="scientific">Podarcis muralis</name>
    <name type="common">Wall lizard</name>
    <name type="synonym">Lacerta muralis</name>
    <dbReference type="NCBI Taxonomy" id="64176"/>
    <lineage>
        <taxon>Eukaryota</taxon>
        <taxon>Metazoa</taxon>
        <taxon>Chordata</taxon>
        <taxon>Craniata</taxon>
        <taxon>Vertebrata</taxon>
        <taxon>Euteleostomi</taxon>
        <taxon>Lepidosauria</taxon>
        <taxon>Squamata</taxon>
        <taxon>Bifurcata</taxon>
        <taxon>Unidentata</taxon>
        <taxon>Episquamata</taxon>
        <taxon>Laterata</taxon>
        <taxon>Lacertibaenia</taxon>
        <taxon>Lacertidae</taxon>
        <taxon>Podarcis</taxon>
    </lineage>
</organism>
<dbReference type="Gene3D" id="3.80.10.10">
    <property type="entry name" value="Ribonuclease Inhibitor"/>
    <property type="match status" value="2"/>
</dbReference>
<dbReference type="GO" id="GO:0048874">
    <property type="term" value="P:host-mediated modulation of intestinal microbiota composition"/>
    <property type="evidence" value="ECO:0007669"/>
    <property type="project" value="Ensembl"/>
</dbReference>
<dbReference type="GeneTree" id="ENSGT00940000161278"/>
<sequence length="375" mass="42317">MYMMFQRKNKKVQNMKLAWLPTLVAALFLHPVAASQTVKCEEAAKNYTSVPPGLDKNVSILVLSYNSITLNESDTTNLQKYMNITELYLSNNSISILRNFTFDKLSKLAVLDVSNNSISTVEQAAFAGLNKLKILHLQNNKIVQLDSSVFVLLKSLVVLNLKNNLMRYFDAKISLNLTNVTLIGNPWNCSCDLISLQSWLKTTKVTMENENGTVCMSPSSLKKQPIKTAIIADCEKREMTTEATILSFTSLKSTNDSLSLHNGTNRKALMSGVDVHRPGKSWTFLIGVLVVVISISLLIGMVIKFPVWYRYLISYNHSRLEEDEPEMFEETFTSHNCAFPHTPGTNEEESVVVFEQFHTFVPEEDGFIEDKYIDT</sequence>
<dbReference type="SMART" id="SM00369">
    <property type="entry name" value="LRR_TYP"/>
    <property type="match status" value="4"/>
</dbReference>
<keyword evidence="4" id="KW-0472">Membrane</keyword>
<reference evidence="7" key="2">
    <citation type="submission" date="2025-08" db="UniProtKB">
        <authorList>
            <consortium name="Ensembl"/>
        </authorList>
    </citation>
    <scope>IDENTIFICATION</scope>
</reference>
<dbReference type="InterPro" id="IPR032675">
    <property type="entry name" value="LRR_dom_sf"/>
</dbReference>
<reference evidence="7 8" key="1">
    <citation type="journal article" date="2019" name="Proc. Natl. Acad. Sci. U.S.A.">
        <title>Regulatory changes in pterin and carotenoid genes underlie balanced color polymorphisms in the wall lizard.</title>
        <authorList>
            <person name="Andrade P."/>
            <person name="Pinho C."/>
            <person name="Perez I de Lanuza G."/>
            <person name="Afonso S."/>
            <person name="Brejcha J."/>
            <person name="Rubin C.J."/>
            <person name="Wallerman O."/>
            <person name="Pereira P."/>
            <person name="Sabatino S.J."/>
            <person name="Bellati A."/>
            <person name="Pellitteri-Rosa D."/>
            <person name="Bosakova Z."/>
            <person name="Bunikis I."/>
            <person name="Carretero M.A."/>
            <person name="Feiner N."/>
            <person name="Marsik P."/>
            <person name="Pauperio F."/>
            <person name="Salvi D."/>
            <person name="Soler L."/>
            <person name="While G.M."/>
            <person name="Uller T."/>
            <person name="Font E."/>
            <person name="Andersson L."/>
            <person name="Carneiro M."/>
        </authorList>
    </citation>
    <scope>NUCLEOTIDE SEQUENCE</scope>
</reference>
<accession>A0A670KDT1</accession>
<evidence type="ECO:0000313" key="8">
    <source>
        <dbReference type="Proteomes" id="UP000472272"/>
    </source>
</evidence>
<dbReference type="Pfam" id="PF13855">
    <property type="entry name" value="LRR_8"/>
    <property type="match status" value="1"/>
</dbReference>
<evidence type="ECO:0000256" key="1">
    <source>
        <dbReference type="ARBA" id="ARBA00022614"/>
    </source>
</evidence>
<protein>
    <submittedName>
        <fullName evidence="7">Leucine rich repeat containing 19</fullName>
    </submittedName>
</protein>
<evidence type="ECO:0000256" key="2">
    <source>
        <dbReference type="ARBA" id="ARBA00022729"/>
    </source>
</evidence>
<dbReference type="InterPro" id="IPR000483">
    <property type="entry name" value="Cys-rich_flank_reg_C"/>
</dbReference>
<keyword evidence="4" id="KW-0812">Transmembrane</keyword>
<reference evidence="7" key="3">
    <citation type="submission" date="2025-09" db="UniProtKB">
        <authorList>
            <consortium name="Ensembl"/>
        </authorList>
    </citation>
    <scope>IDENTIFICATION</scope>
</reference>
<evidence type="ECO:0000256" key="5">
    <source>
        <dbReference type="SAM" id="SignalP"/>
    </source>
</evidence>
<dbReference type="PANTHER" id="PTHR31450">
    <property type="entry name" value="LEUCINE-RICH REPEAT-CONTAINING PROTEIN 19 LRRC19 FAMILY MEMBER"/>
    <property type="match status" value="1"/>
</dbReference>
<feature type="transmembrane region" description="Helical" evidence="4">
    <location>
        <begin position="282"/>
        <end position="303"/>
    </location>
</feature>
<dbReference type="CTD" id="64922"/>
<feature type="domain" description="LRRCT" evidence="6">
    <location>
        <begin position="185"/>
        <end position="235"/>
    </location>
</feature>
<keyword evidence="2 5" id="KW-0732">Signal</keyword>
<keyword evidence="1" id="KW-0433">Leucine-rich repeat</keyword>
<evidence type="ECO:0000259" key="6">
    <source>
        <dbReference type="SMART" id="SM00082"/>
    </source>
</evidence>
<dbReference type="GO" id="GO:0050727">
    <property type="term" value="P:regulation of inflammatory response"/>
    <property type="evidence" value="ECO:0007669"/>
    <property type="project" value="Ensembl"/>
</dbReference>
<dbReference type="InterPro" id="IPR001611">
    <property type="entry name" value="Leu-rich_rpt"/>
</dbReference>
<name>A0A670KDT1_PODMU</name>
<dbReference type="GO" id="GO:0002224">
    <property type="term" value="P:toll-like receptor signaling pathway"/>
    <property type="evidence" value="ECO:0007669"/>
    <property type="project" value="Ensembl"/>
</dbReference>
<dbReference type="GO" id="GO:0043123">
    <property type="term" value="P:positive regulation of canonical NF-kappaB signal transduction"/>
    <property type="evidence" value="ECO:0007669"/>
    <property type="project" value="Ensembl"/>
</dbReference>
<dbReference type="SUPFAM" id="SSF52058">
    <property type="entry name" value="L domain-like"/>
    <property type="match status" value="1"/>
</dbReference>
<dbReference type="AlphaFoldDB" id="A0A670KDT1"/>
<evidence type="ECO:0000256" key="4">
    <source>
        <dbReference type="SAM" id="Phobius"/>
    </source>
</evidence>
<keyword evidence="8" id="KW-1185">Reference proteome</keyword>
<dbReference type="OMA" id="EVKCNFT"/>
<dbReference type="KEGG" id="pmua:114587631"/>
<dbReference type="InterPro" id="IPR003591">
    <property type="entry name" value="Leu-rich_rpt_typical-subtyp"/>
</dbReference>
<dbReference type="Proteomes" id="UP000472272">
    <property type="component" value="Chromosome 17"/>
</dbReference>
<gene>
    <name evidence="7" type="primary">LRRC19</name>
</gene>
<dbReference type="SMART" id="SM00082">
    <property type="entry name" value="LRRCT"/>
    <property type="match status" value="1"/>
</dbReference>
<dbReference type="PROSITE" id="PS51450">
    <property type="entry name" value="LRR"/>
    <property type="match status" value="1"/>
</dbReference>
<feature type="chain" id="PRO_5025464516" evidence="5">
    <location>
        <begin position="35"/>
        <end position="375"/>
    </location>
</feature>
<keyword evidence="3" id="KW-0677">Repeat</keyword>
<dbReference type="RefSeq" id="XP_028568012.1">
    <property type="nucleotide sequence ID" value="XM_028712179.1"/>
</dbReference>
<proteinExistence type="predicted"/>
<dbReference type="Pfam" id="PF15176">
    <property type="entry name" value="LRR19-TM"/>
    <property type="match status" value="1"/>
</dbReference>
<dbReference type="OrthoDB" id="1394818at2759"/>
<dbReference type="GO" id="GO:1901224">
    <property type="term" value="P:positive regulation of non-canonical NF-kappaB signal transduction"/>
    <property type="evidence" value="ECO:0007669"/>
    <property type="project" value="Ensembl"/>
</dbReference>
<evidence type="ECO:0000313" key="7">
    <source>
        <dbReference type="Ensembl" id="ENSPMRP00000033779.1"/>
    </source>
</evidence>
<dbReference type="Ensembl" id="ENSPMRT00000035830.1">
    <property type="protein sequence ID" value="ENSPMRP00000033779.1"/>
    <property type="gene ID" value="ENSPMRG00000021898.1"/>
</dbReference>
<evidence type="ECO:0000256" key="3">
    <source>
        <dbReference type="ARBA" id="ARBA00022737"/>
    </source>
</evidence>